<feature type="domain" description="Glycosyltransferase 2-like" evidence="14">
    <location>
        <begin position="132"/>
        <end position="320"/>
    </location>
</feature>
<evidence type="ECO:0000256" key="4">
    <source>
        <dbReference type="ARBA" id="ARBA00022692"/>
    </source>
</evidence>
<comment type="similarity">
    <text evidence="3 12">Belongs to the glycosyltransferase 2 family. GalNAc-T subfamily.</text>
</comment>
<evidence type="ECO:0000256" key="13">
    <source>
        <dbReference type="SAM" id="MobiDB-lite"/>
    </source>
</evidence>
<dbReference type="InterPro" id="IPR045885">
    <property type="entry name" value="GalNAc-T"/>
</dbReference>
<evidence type="ECO:0000256" key="1">
    <source>
        <dbReference type="ARBA" id="ARBA00001936"/>
    </source>
</evidence>
<dbReference type="EC" id="2.4.1.-" evidence="12"/>
<proteinExistence type="inferred from homology"/>
<evidence type="ECO:0000256" key="5">
    <source>
        <dbReference type="ARBA" id="ARBA00022968"/>
    </source>
</evidence>
<comment type="pathway">
    <text evidence="2 12">Protein modification; protein glycosylation.</text>
</comment>
<feature type="compositionally biased region" description="Polar residues" evidence="13">
    <location>
        <begin position="33"/>
        <end position="45"/>
    </location>
</feature>
<keyword evidence="4" id="KW-0812">Transmembrane</keyword>
<evidence type="ECO:0000256" key="9">
    <source>
        <dbReference type="ARBA" id="ARBA00023180"/>
    </source>
</evidence>
<dbReference type="Proteomes" id="UP000887581">
    <property type="component" value="Unplaced"/>
</dbReference>
<keyword evidence="12" id="KW-0328">Glycosyltransferase</keyword>
<reference evidence="16" key="1">
    <citation type="submission" date="2022-11" db="UniProtKB">
        <authorList>
            <consortium name="WormBaseParasite"/>
        </authorList>
    </citation>
    <scope>IDENTIFICATION</scope>
</reference>
<evidence type="ECO:0000256" key="8">
    <source>
        <dbReference type="ARBA" id="ARBA00023157"/>
    </source>
</evidence>
<dbReference type="SUPFAM" id="SSF50370">
    <property type="entry name" value="Ricin B-like lectins"/>
    <property type="match status" value="1"/>
</dbReference>
<evidence type="ECO:0000256" key="3">
    <source>
        <dbReference type="ARBA" id="ARBA00005680"/>
    </source>
</evidence>
<evidence type="ECO:0000256" key="10">
    <source>
        <dbReference type="ARBA" id="ARBA00023211"/>
    </source>
</evidence>
<evidence type="ECO:0000256" key="11">
    <source>
        <dbReference type="ARBA" id="ARBA00060399"/>
    </source>
</evidence>
<keyword evidence="12" id="KW-0333">Golgi apparatus</keyword>
<comment type="cofactor">
    <cofactor evidence="1 12">
        <name>Mn(2+)</name>
        <dbReference type="ChEBI" id="CHEBI:29035"/>
    </cofactor>
</comment>
<evidence type="ECO:0000313" key="16">
    <source>
        <dbReference type="WBParaSite" id="sdigi.contig1.g154.t1"/>
    </source>
</evidence>
<dbReference type="InterPro" id="IPR035992">
    <property type="entry name" value="Ricin_B-like_lectins"/>
</dbReference>
<feature type="compositionally biased region" description="Basic and acidic residues" evidence="13">
    <location>
        <begin position="46"/>
        <end position="56"/>
    </location>
</feature>
<evidence type="ECO:0000256" key="2">
    <source>
        <dbReference type="ARBA" id="ARBA00004922"/>
    </source>
</evidence>
<dbReference type="GO" id="GO:0004653">
    <property type="term" value="F:polypeptide N-acetylgalactosaminyltransferase activity"/>
    <property type="evidence" value="ECO:0007669"/>
    <property type="project" value="TreeGrafter"/>
</dbReference>
<dbReference type="WBParaSite" id="sdigi.contig1.g154.t1">
    <property type="protein sequence ID" value="sdigi.contig1.g154.t1"/>
    <property type="gene ID" value="sdigi.contig1.g154"/>
</dbReference>
<dbReference type="GO" id="GO:0000139">
    <property type="term" value="C:Golgi membrane"/>
    <property type="evidence" value="ECO:0007669"/>
    <property type="project" value="UniProtKB-SubCell"/>
</dbReference>
<evidence type="ECO:0000256" key="6">
    <source>
        <dbReference type="ARBA" id="ARBA00022989"/>
    </source>
</evidence>
<keyword evidence="15" id="KW-1185">Reference proteome</keyword>
<dbReference type="InterPro" id="IPR029044">
    <property type="entry name" value="Nucleotide-diphossugar_trans"/>
</dbReference>
<dbReference type="GO" id="GO:0030246">
    <property type="term" value="F:carbohydrate binding"/>
    <property type="evidence" value="ECO:0007669"/>
    <property type="project" value="UniProtKB-KW"/>
</dbReference>
<protein>
    <recommendedName>
        <fullName evidence="12">Polypeptide N-acetylgalactosaminyltransferase</fullName>
        <ecNumber evidence="12">2.4.1.-</ecNumber>
    </recommendedName>
    <alternativeName>
        <fullName evidence="12">Protein-UDP acetylgalactosaminyltransferase</fullName>
    </alternativeName>
</protein>
<evidence type="ECO:0000259" key="14">
    <source>
        <dbReference type="Pfam" id="PF00535"/>
    </source>
</evidence>
<sequence>MVAYLTVLNEPRVRITSLHQQYHQSVRATEGIHSQSLESHVTRNNNENRKTSDISNEMREEQFSLNKAPEVDLEKLSIVRNHREQKEREISYTKYAFNEFLSNRIGPRRKIPDTRHYLCLNESYSEELPAASIIICYYNEASSVLIRMVNSILDRTPSNLLNEILLVNDNSNLDKASDAVVHAYARENWSSDVVKMLNTRKNEGLIRAKIFGAKHATGEVLVFLDSHCEVNERWLEPLLDRIVADRHTVVCPIIDIIDADTLKYIESPICKGGMTWSLAFKWDYFPPSYFNEPKQYIRPLKSPTMAGGLFAIHRKYFDELGQYDKGMEIWGAENVEMSLRIWMCGGRLEIIPCSRVGHIFRSRRPYGLGIDSMGRNAARAANVWLDEYINKFYASRPNLREVDIGDVTEMKALRKKLHCKPFLWYLKNIYPELLPNNHPTVIDLKKSDMLRNKNISRYHIILSNTNLCLTAEATNGHLVRGNRVLVEQCRKGYRYQSWRWTKLGELRPMGAAYPKVSLTRCSSGVVANGKDVKSTTQQLANAYTARMSCPVPLKIAFALLQVSGNFGLALRLVELHCFDLIDLEISYSATTLGLRNKNMKPL</sequence>
<dbReference type="PROSITE" id="PS50231">
    <property type="entry name" value="RICIN_B_LECTIN"/>
    <property type="match status" value="1"/>
</dbReference>
<dbReference type="AlphaFoldDB" id="A0A915PBU1"/>
<keyword evidence="12" id="KW-0430">Lectin</keyword>
<dbReference type="PANTHER" id="PTHR11675:SF63">
    <property type="entry name" value="POLYPEPTIDE N-ACETYLGALACTOSAMINYLTRANSFERASE"/>
    <property type="match status" value="1"/>
</dbReference>
<keyword evidence="8 12" id="KW-1015">Disulfide bond</keyword>
<dbReference type="PANTHER" id="PTHR11675">
    <property type="entry name" value="N-ACETYLGALACTOSAMINYLTRANSFERASE"/>
    <property type="match status" value="1"/>
</dbReference>
<dbReference type="SUPFAM" id="SSF53448">
    <property type="entry name" value="Nucleotide-diphospho-sugar transferases"/>
    <property type="match status" value="1"/>
</dbReference>
<accession>A0A915PBU1</accession>
<evidence type="ECO:0000256" key="12">
    <source>
        <dbReference type="RuleBase" id="RU361242"/>
    </source>
</evidence>
<feature type="region of interest" description="Disordered" evidence="13">
    <location>
        <begin position="33"/>
        <end position="56"/>
    </location>
</feature>
<dbReference type="InterPro" id="IPR001173">
    <property type="entry name" value="Glyco_trans_2-like"/>
</dbReference>
<keyword evidence="10 12" id="KW-0464">Manganese</keyword>
<evidence type="ECO:0000256" key="7">
    <source>
        <dbReference type="ARBA" id="ARBA00023136"/>
    </source>
</evidence>
<keyword evidence="5" id="KW-0735">Signal-anchor</keyword>
<keyword evidence="7" id="KW-0472">Membrane</keyword>
<keyword evidence="12" id="KW-0808">Transferase</keyword>
<name>A0A915PBU1_9BILA</name>
<dbReference type="Pfam" id="PF00535">
    <property type="entry name" value="Glycos_transf_2"/>
    <property type="match status" value="1"/>
</dbReference>
<comment type="subcellular location">
    <subcellularLocation>
        <location evidence="11">Endomembrane system</location>
        <topology evidence="11">Single-pass type II membrane protein</topology>
    </subcellularLocation>
    <subcellularLocation>
        <location evidence="12">Golgi apparatus membrane</location>
        <topology evidence="12">Single-pass type II membrane protein</topology>
    </subcellularLocation>
</comment>
<organism evidence="15 16">
    <name type="scientific">Setaria digitata</name>
    <dbReference type="NCBI Taxonomy" id="48799"/>
    <lineage>
        <taxon>Eukaryota</taxon>
        <taxon>Metazoa</taxon>
        <taxon>Ecdysozoa</taxon>
        <taxon>Nematoda</taxon>
        <taxon>Chromadorea</taxon>
        <taxon>Rhabditida</taxon>
        <taxon>Spirurina</taxon>
        <taxon>Spiruromorpha</taxon>
        <taxon>Filarioidea</taxon>
        <taxon>Setariidae</taxon>
        <taxon>Setaria</taxon>
    </lineage>
</organism>
<dbReference type="GO" id="GO:0006493">
    <property type="term" value="P:protein O-linked glycosylation"/>
    <property type="evidence" value="ECO:0007669"/>
    <property type="project" value="TreeGrafter"/>
</dbReference>
<dbReference type="GO" id="GO:0005112">
    <property type="term" value="F:Notch binding"/>
    <property type="evidence" value="ECO:0007669"/>
    <property type="project" value="TreeGrafter"/>
</dbReference>
<keyword evidence="9" id="KW-0325">Glycoprotein</keyword>
<dbReference type="FunFam" id="3.90.550.10:FF:000053">
    <property type="entry name" value="Polypeptide N-acetylgalactosaminyltransferase"/>
    <property type="match status" value="1"/>
</dbReference>
<dbReference type="Gene3D" id="3.90.550.10">
    <property type="entry name" value="Spore Coat Polysaccharide Biosynthesis Protein SpsA, Chain A"/>
    <property type="match status" value="1"/>
</dbReference>
<evidence type="ECO:0000313" key="15">
    <source>
        <dbReference type="Proteomes" id="UP000887581"/>
    </source>
</evidence>
<dbReference type="CDD" id="cd02510">
    <property type="entry name" value="pp-GalNAc-T"/>
    <property type="match status" value="1"/>
</dbReference>
<dbReference type="GO" id="GO:0008593">
    <property type="term" value="P:regulation of Notch signaling pathway"/>
    <property type="evidence" value="ECO:0007669"/>
    <property type="project" value="TreeGrafter"/>
</dbReference>
<keyword evidence="6" id="KW-1133">Transmembrane helix</keyword>